<reference evidence="1" key="1">
    <citation type="submission" date="2022-04" db="EMBL/GenBank/DDBJ databases">
        <title>Carnegiea gigantea Genome sequencing and assembly v2.</title>
        <authorList>
            <person name="Copetti D."/>
            <person name="Sanderson M.J."/>
            <person name="Burquez A."/>
            <person name="Wojciechowski M.F."/>
        </authorList>
    </citation>
    <scope>NUCLEOTIDE SEQUENCE</scope>
    <source>
        <strain evidence="1">SGP5-SGP5p</strain>
        <tissue evidence="1">Aerial part</tissue>
    </source>
</reference>
<name>A0A9Q1GNG3_9CARY</name>
<dbReference type="OrthoDB" id="914052at2759"/>
<dbReference type="EMBL" id="JAKOGI010002331">
    <property type="protein sequence ID" value="KAJ8422235.1"/>
    <property type="molecule type" value="Genomic_DNA"/>
</dbReference>
<dbReference type="Proteomes" id="UP001153076">
    <property type="component" value="Unassembled WGS sequence"/>
</dbReference>
<proteinExistence type="predicted"/>
<comment type="caution">
    <text evidence="1">The sequence shown here is derived from an EMBL/GenBank/DDBJ whole genome shotgun (WGS) entry which is preliminary data.</text>
</comment>
<accession>A0A9Q1GNG3</accession>
<sequence>MAEGLSYHFPMRISFPRNPRVQASFKYYDIKDSKMHIMVAEAIRQKPHGYKMYQLITVLKNLRRPLMQLNNIRFKDIYQQLIKQRKQANYMYSINNAQRHPVTGFADIANVVTDFYQDLLGVQKELRTPLSTSIIKTHSVKILIGAFQSFSVSTGLTVNYNNSEIIIRGCKPHTKLQIM</sequence>
<evidence type="ECO:0000313" key="1">
    <source>
        <dbReference type="EMBL" id="KAJ8422235.1"/>
    </source>
</evidence>
<dbReference type="AlphaFoldDB" id="A0A9Q1GNG3"/>
<gene>
    <name evidence="1" type="ORF">Cgig2_012329</name>
</gene>
<evidence type="ECO:0000313" key="2">
    <source>
        <dbReference type="Proteomes" id="UP001153076"/>
    </source>
</evidence>
<organism evidence="1 2">
    <name type="scientific">Carnegiea gigantea</name>
    <dbReference type="NCBI Taxonomy" id="171969"/>
    <lineage>
        <taxon>Eukaryota</taxon>
        <taxon>Viridiplantae</taxon>
        <taxon>Streptophyta</taxon>
        <taxon>Embryophyta</taxon>
        <taxon>Tracheophyta</taxon>
        <taxon>Spermatophyta</taxon>
        <taxon>Magnoliopsida</taxon>
        <taxon>eudicotyledons</taxon>
        <taxon>Gunneridae</taxon>
        <taxon>Pentapetalae</taxon>
        <taxon>Caryophyllales</taxon>
        <taxon>Cactineae</taxon>
        <taxon>Cactaceae</taxon>
        <taxon>Cactoideae</taxon>
        <taxon>Echinocereeae</taxon>
        <taxon>Carnegiea</taxon>
    </lineage>
</organism>
<protein>
    <submittedName>
        <fullName evidence="1">Uncharacterized protein</fullName>
    </submittedName>
</protein>
<keyword evidence="2" id="KW-1185">Reference proteome</keyword>